<dbReference type="PANTHER" id="PTHR13789">
    <property type="entry name" value="MONOOXYGENASE"/>
    <property type="match status" value="1"/>
</dbReference>
<dbReference type="GO" id="GO:0071949">
    <property type="term" value="F:FAD binding"/>
    <property type="evidence" value="ECO:0007669"/>
    <property type="project" value="InterPro"/>
</dbReference>
<keyword evidence="8" id="KW-0520">NAD</keyword>
<keyword evidence="7" id="KW-0560">Oxidoreductase</keyword>
<comment type="catalytic activity">
    <reaction evidence="10">
        <text>6-hydroxynicotinate + NADH + O2 + 2 H(+) = 2,5-dihydroxypyridine + CO2 + NAD(+) + H2O</text>
        <dbReference type="Rhea" id="RHEA:27333"/>
        <dbReference type="ChEBI" id="CHEBI:15377"/>
        <dbReference type="ChEBI" id="CHEBI:15378"/>
        <dbReference type="ChEBI" id="CHEBI:15379"/>
        <dbReference type="ChEBI" id="CHEBI:16364"/>
        <dbReference type="ChEBI" id="CHEBI:16526"/>
        <dbReference type="ChEBI" id="CHEBI:57540"/>
        <dbReference type="ChEBI" id="CHEBI:57664"/>
        <dbReference type="ChEBI" id="CHEBI:57945"/>
        <dbReference type="EC" id="1.14.13.114"/>
    </reaction>
</comment>
<dbReference type="RefSeq" id="WP_148813872.1">
    <property type="nucleotide sequence ID" value="NZ_CP043046.1"/>
</dbReference>
<sequence length="384" mass="42687">MKNKPRIAVIGAGLGGTAGAALLARAGFNVKLYEQAPGFSRLGAGIHVGPNVMKIMREIGIEDELNRQGSHPDYWYSRDGKTGDILAQIPLGDYAVSHYGASYLTVHRGDFHALMTAALPPGILEFDKRLTKVEDLGDKVQLSFADGTVEEADIVIGADGVNSRLREHLLGVEPPKYTGLIAHRAVFQTPVDSGPLPFDMCVKWWADDRHMMVYFVTGKRDEIYYVTGVPEAEWNLSHSNLPSSQAEMRDTFAGWHPTVQALINGTKEISKWPLLERDPLPLWSRGRIVLLGDACHPMKPHMAQGAAMAIEDAAMLTRVFQQVGLDDHETAFRLYEDNRAERAGRVQLVSHNNTWLRTNENPDWCFGYDVFKEPLVEGRRKTAA</sequence>
<dbReference type="Pfam" id="PF01494">
    <property type="entry name" value="FAD_binding_3"/>
    <property type="match status" value="1"/>
</dbReference>
<evidence type="ECO:0000256" key="7">
    <source>
        <dbReference type="ARBA" id="ARBA00023002"/>
    </source>
</evidence>
<evidence type="ECO:0000256" key="10">
    <source>
        <dbReference type="ARBA" id="ARBA00051569"/>
    </source>
</evidence>
<keyword evidence="3" id="KW-0285">Flavoprotein</keyword>
<evidence type="ECO:0000256" key="8">
    <source>
        <dbReference type="ARBA" id="ARBA00023027"/>
    </source>
</evidence>
<dbReference type="Gene3D" id="3.50.50.60">
    <property type="entry name" value="FAD/NAD(P)-binding domain"/>
    <property type="match status" value="1"/>
</dbReference>
<dbReference type="InterPro" id="IPR036188">
    <property type="entry name" value="FAD/NAD-bd_sf"/>
</dbReference>
<evidence type="ECO:0000256" key="2">
    <source>
        <dbReference type="ARBA" id="ARBA00011245"/>
    </source>
</evidence>
<evidence type="ECO:0000256" key="13">
    <source>
        <dbReference type="ARBA" id="ARBA00070529"/>
    </source>
</evidence>
<keyword evidence="9" id="KW-0503">Monooxygenase</keyword>
<evidence type="ECO:0000256" key="4">
    <source>
        <dbReference type="ARBA" id="ARBA00022729"/>
    </source>
</evidence>
<evidence type="ECO:0000256" key="12">
    <source>
        <dbReference type="ARBA" id="ARBA00067040"/>
    </source>
</evidence>
<accession>A0A5C0ATD8</accession>
<dbReference type="OrthoDB" id="9147239at2"/>
<dbReference type="InterPro" id="IPR050493">
    <property type="entry name" value="FAD-dep_Monooxygenase_BioMet"/>
</dbReference>
<keyword evidence="4" id="KW-0732">Signal</keyword>
<dbReference type="SUPFAM" id="SSF54373">
    <property type="entry name" value="FAD-linked reductases, C-terminal domain"/>
    <property type="match status" value="1"/>
</dbReference>
<name>A0A5C0ATD8_9BURK</name>
<evidence type="ECO:0000259" key="14">
    <source>
        <dbReference type="Pfam" id="PF01494"/>
    </source>
</evidence>
<evidence type="ECO:0000256" key="11">
    <source>
        <dbReference type="ARBA" id="ARBA00061525"/>
    </source>
</evidence>
<keyword evidence="16" id="KW-1185">Reference proteome</keyword>
<dbReference type="GO" id="GO:1901848">
    <property type="term" value="P:nicotinate catabolic process"/>
    <property type="evidence" value="ECO:0007669"/>
    <property type="project" value="UniProtKB-ARBA"/>
</dbReference>
<reference evidence="15 16" key="1">
    <citation type="submission" date="2019-08" db="EMBL/GenBank/DDBJ databases">
        <title>Amphibian skin-associated Pigmentiphaga: genome sequence and occurrence across geography and hosts.</title>
        <authorList>
            <person name="Bletz M.C."/>
            <person name="Bunk B."/>
            <person name="Sproeer C."/>
            <person name="Biwer P."/>
            <person name="Reiter S."/>
            <person name="Rabemananjara F.C.E."/>
            <person name="Schulz S."/>
            <person name="Overmann J."/>
            <person name="Vences M."/>
        </authorList>
    </citation>
    <scope>NUCLEOTIDE SEQUENCE [LARGE SCALE GENOMIC DNA]</scope>
    <source>
        <strain evidence="15 16">Mada1488</strain>
    </source>
</reference>
<comment type="cofactor">
    <cofactor evidence="1">
        <name>FAD</name>
        <dbReference type="ChEBI" id="CHEBI:57692"/>
    </cofactor>
</comment>
<evidence type="ECO:0000313" key="15">
    <source>
        <dbReference type="EMBL" id="QEI05548.1"/>
    </source>
</evidence>
<dbReference type="GO" id="GO:0043731">
    <property type="term" value="F:6-hydroxynicotinate 3-monooxygenase activity"/>
    <property type="evidence" value="ECO:0007669"/>
    <property type="project" value="UniProtKB-EC"/>
</dbReference>
<dbReference type="AlphaFoldDB" id="A0A5C0ATD8"/>
<evidence type="ECO:0000256" key="5">
    <source>
        <dbReference type="ARBA" id="ARBA00022797"/>
    </source>
</evidence>
<dbReference type="Proteomes" id="UP000325161">
    <property type="component" value="Chromosome"/>
</dbReference>
<dbReference type="SUPFAM" id="SSF51905">
    <property type="entry name" value="FAD/NAD(P)-binding domain"/>
    <property type="match status" value="1"/>
</dbReference>
<dbReference type="PANTHER" id="PTHR13789:SF309">
    <property type="entry name" value="PUTATIVE (AFU_ORTHOLOGUE AFUA_6G14510)-RELATED"/>
    <property type="match status" value="1"/>
</dbReference>
<dbReference type="EC" id="1.14.13.114" evidence="12"/>
<dbReference type="FunFam" id="3.50.50.60:FF:000223">
    <property type="entry name" value="6-hydroxynicotinate 3-monooxygenase"/>
    <property type="match status" value="1"/>
</dbReference>
<feature type="domain" description="FAD-binding" evidence="14">
    <location>
        <begin position="7"/>
        <end position="345"/>
    </location>
</feature>
<evidence type="ECO:0000256" key="3">
    <source>
        <dbReference type="ARBA" id="ARBA00022630"/>
    </source>
</evidence>
<evidence type="ECO:0000256" key="1">
    <source>
        <dbReference type="ARBA" id="ARBA00001974"/>
    </source>
</evidence>
<keyword evidence="5" id="KW-0058">Aromatic hydrocarbons catabolism</keyword>
<comment type="similarity">
    <text evidence="11">Belongs to the 6-hydroxynicotinate 3-monooxygenase family.</text>
</comment>
<evidence type="ECO:0000256" key="9">
    <source>
        <dbReference type="ARBA" id="ARBA00023033"/>
    </source>
</evidence>
<evidence type="ECO:0000256" key="6">
    <source>
        <dbReference type="ARBA" id="ARBA00022827"/>
    </source>
</evidence>
<gene>
    <name evidence="15" type="ORF">FXN63_06610</name>
</gene>
<keyword evidence="6" id="KW-0274">FAD</keyword>
<dbReference type="KEGG" id="pacr:FXN63_06610"/>
<proteinExistence type="inferred from homology"/>
<dbReference type="EMBL" id="CP043046">
    <property type="protein sequence ID" value="QEI05548.1"/>
    <property type="molecule type" value="Genomic_DNA"/>
</dbReference>
<protein>
    <recommendedName>
        <fullName evidence="13">6-hydroxynicotinate 3-monooxygenase</fullName>
        <ecNumber evidence="12">1.14.13.114</ecNumber>
    </recommendedName>
</protein>
<dbReference type="InterPro" id="IPR002938">
    <property type="entry name" value="FAD-bd"/>
</dbReference>
<evidence type="ECO:0000313" key="16">
    <source>
        <dbReference type="Proteomes" id="UP000325161"/>
    </source>
</evidence>
<dbReference type="PRINTS" id="PR00420">
    <property type="entry name" value="RNGMNOXGNASE"/>
</dbReference>
<comment type="subunit">
    <text evidence="2">Monomer.</text>
</comment>
<organism evidence="15 16">
    <name type="scientific">Pigmentiphaga aceris</name>
    <dbReference type="NCBI Taxonomy" id="1940612"/>
    <lineage>
        <taxon>Bacteria</taxon>
        <taxon>Pseudomonadati</taxon>
        <taxon>Pseudomonadota</taxon>
        <taxon>Betaproteobacteria</taxon>
        <taxon>Burkholderiales</taxon>
        <taxon>Alcaligenaceae</taxon>
        <taxon>Pigmentiphaga</taxon>
    </lineage>
</organism>